<organism evidence="2 3">
    <name type="scientific">Stichopus japonicus</name>
    <name type="common">Sea cucumber</name>
    <dbReference type="NCBI Taxonomy" id="307972"/>
    <lineage>
        <taxon>Eukaryota</taxon>
        <taxon>Metazoa</taxon>
        <taxon>Echinodermata</taxon>
        <taxon>Eleutherozoa</taxon>
        <taxon>Echinozoa</taxon>
        <taxon>Holothuroidea</taxon>
        <taxon>Aspidochirotacea</taxon>
        <taxon>Aspidochirotida</taxon>
        <taxon>Stichopodidae</taxon>
        <taxon>Apostichopus</taxon>
    </lineage>
</organism>
<dbReference type="EMBL" id="MRZV01000377">
    <property type="protein sequence ID" value="PIK51357.1"/>
    <property type="molecule type" value="Genomic_DNA"/>
</dbReference>
<comment type="caution">
    <text evidence="2">The sequence shown here is derived from an EMBL/GenBank/DDBJ whole genome shotgun (WGS) entry which is preliminary data.</text>
</comment>
<dbReference type="Proteomes" id="UP000230750">
    <property type="component" value="Unassembled WGS sequence"/>
</dbReference>
<dbReference type="GO" id="GO:0003824">
    <property type="term" value="F:catalytic activity"/>
    <property type="evidence" value="ECO:0007669"/>
    <property type="project" value="InterPro"/>
</dbReference>
<dbReference type="CDD" id="cd09076">
    <property type="entry name" value="L1-EN"/>
    <property type="match status" value="1"/>
</dbReference>
<gene>
    <name evidence="2" type="ORF">BSL78_11761</name>
</gene>
<proteinExistence type="predicted"/>
<dbReference type="Gene3D" id="3.60.10.10">
    <property type="entry name" value="Endonuclease/exonuclease/phosphatase"/>
    <property type="match status" value="1"/>
</dbReference>
<dbReference type="STRING" id="307972.A0A2G8KTN3"/>
<dbReference type="OrthoDB" id="410381at2759"/>
<dbReference type="PANTHER" id="PTHR23227">
    <property type="entry name" value="BUCENTAUR RELATED"/>
    <property type="match status" value="1"/>
</dbReference>
<evidence type="ECO:0000259" key="1">
    <source>
        <dbReference type="Pfam" id="PF14529"/>
    </source>
</evidence>
<protein>
    <recommendedName>
        <fullName evidence="1">Endonuclease/exonuclease/phosphatase domain-containing protein</fullName>
    </recommendedName>
</protein>
<reference evidence="2 3" key="1">
    <citation type="journal article" date="2017" name="PLoS Biol.">
        <title>The sea cucumber genome provides insights into morphological evolution and visceral regeneration.</title>
        <authorList>
            <person name="Zhang X."/>
            <person name="Sun L."/>
            <person name="Yuan J."/>
            <person name="Sun Y."/>
            <person name="Gao Y."/>
            <person name="Zhang L."/>
            <person name="Li S."/>
            <person name="Dai H."/>
            <person name="Hamel J.F."/>
            <person name="Liu C."/>
            <person name="Yu Y."/>
            <person name="Liu S."/>
            <person name="Lin W."/>
            <person name="Guo K."/>
            <person name="Jin S."/>
            <person name="Xu P."/>
            <person name="Storey K.B."/>
            <person name="Huan P."/>
            <person name="Zhang T."/>
            <person name="Zhou Y."/>
            <person name="Zhang J."/>
            <person name="Lin C."/>
            <person name="Li X."/>
            <person name="Xing L."/>
            <person name="Huo D."/>
            <person name="Sun M."/>
            <person name="Wang L."/>
            <person name="Mercier A."/>
            <person name="Li F."/>
            <person name="Yang H."/>
            <person name="Xiang J."/>
        </authorList>
    </citation>
    <scope>NUCLEOTIDE SEQUENCE [LARGE SCALE GENOMIC DNA]</scope>
    <source>
        <strain evidence="2">Shaxun</strain>
        <tissue evidence="2">Muscle</tissue>
    </source>
</reference>
<keyword evidence="3" id="KW-1185">Reference proteome</keyword>
<evidence type="ECO:0000313" key="2">
    <source>
        <dbReference type="EMBL" id="PIK51357.1"/>
    </source>
</evidence>
<evidence type="ECO:0000313" key="3">
    <source>
        <dbReference type="Proteomes" id="UP000230750"/>
    </source>
</evidence>
<dbReference type="InterPro" id="IPR005135">
    <property type="entry name" value="Endo/exonuclease/phosphatase"/>
</dbReference>
<dbReference type="PANTHER" id="PTHR23227:SF67">
    <property type="entry name" value="CRANIOFACIAL DEVELOPMENT PROTEIN 2-LIKE"/>
    <property type="match status" value="1"/>
</dbReference>
<dbReference type="InterPro" id="IPR036691">
    <property type="entry name" value="Endo/exonu/phosph_ase_sf"/>
</dbReference>
<feature type="domain" description="Endonuclease/exonuclease/phosphatase" evidence="1">
    <location>
        <begin position="22"/>
        <end position="166"/>
    </location>
</feature>
<accession>A0A2G8KTN3</accession>
<dbReference type="SUPFAM" id="SSF56219">
    <property type="entry name" value="DNase I-like"/>
    <property type="match status" value="1"/>
</dbReference>
<dbReference type="InterPro" id="IPR027124">
    <property type="entry name" value="Swc5/CFDP1/2"/>
</dbReference>
<dbReference type="Pfam" id="PF14529">
    <property type="entry name" value="Exo_endo_phos_2"/>
    <property type="match status" value="1"/>
</dbReference>
<sequence>MGCRPISSRLITIRLRAAPFNITIIQGYAPTSSYTDEEIEDFYDHLQEVVDHTPRKDILIVQGDWNAKVGEDACKDWRGICGRYSNKVTNERGYRLLEFASYNNLKLVNTFGPHKASRRWTWHSPNGITHNQIDYIMIRQRFQSSANITRTRSFPGADIGSDHDLVLMTLRLKLKKIKKQGPTRMKFDLEKLRDPNVIEAFQAMIEGKFAALNLLDSEETDVNVMTDTFNSAIMETASDILGNQRRVKKPWVSDDILNLCDKRRELKKKRNETEGANQYKLVNQEIKRGMRKAKESWIEQQCQDLEENLSSNNSKKAYRLVKDLTSTKQGRATTIQDKEGNCLTEEQDILKDGPSTVRSCTTTY</sequence>
<dbReference type="AlphaFoldDB" id="A0A2G8KTN3"/>
<name>A0A2G8KTN3_STIJA</name>